<reference evidence="14 15" key="1">
    <citation type="journal article" date="2017" name="Nat. Commun.">
        <title>Genome assembly with in vitro proximity ligation data and whole-genome triplication in lettuce.</title>
        <authorList>
            <person name="Reyes-Chin-Wo S."/>
            <person name="Wang Z."/>
            <person name="Yang X."/>
            <person name="Kozik A."/>
            <person name="Arikit S."/>
            <person name="Song C."/>
            <person name="Xia L."/>
            <person name="Froenicke L."/>
            <person name="Lavelle D.O."/>
            <person name="Truco M.J."/>
            <person name="Xia R."/>
            <person name="Zhu S."/>
            <person name="Xu C."/>
            <person name="Xu H."/>
            <person name="Xu X."/>
            <person name="Cox K."/>
            <person name="Korf I."/>
            <person name="Meyers B.C."/>
            <person name="Michelmore R.W."/>
        </authorList>
    </citation>
    <scope>NUCLEOTIDE SEQUENCE [LARGE SCALE GENOMIC DNA]</scope>
    <source>
        <strain evidence="15">cv. Salinas</strain>
        <tissue evidence="14">Seedlings</tissue>
    </source>
</reference>
<keyword evidence="10 12" id="KW-0496">Mitochondrion</keyword>
<evidence type="ECO:0000256" key="11">
    <source>
        <dbReference type="ARBA" id="ARBA00023136"/>
    </source>
</evidence>
<gene>
    <name evidence="14" type="ORF">LSAT_V11C300120390</name>
</gene>
<dbReference type="CDD" id="cd07521">
    <property type="entry name" value="HAD_FCP1-like"/>
    <property type="match status" value="1"/>
</dbReference>
<feature type="domain" description="FCP1 homology" evidence="13">
    <location>
        <begin position="172"/>
        <end position="315"/>
    </location>
</feature>
<dbReference type="EMBL" id="NBSK02000003">
    <property type="protein sequence ID" value="KAJ0215454.1"/>
    <property type="molecule type" value="Genomic_DNA"/>
</dbReference>
<proteinExistence type="inferred from homology"/>
<keyword evidence="6 12" id="KW-0653">Protein transport</keyword>
<evidence type="ECO:0000256" key="1">
    <source>
        <dbReference type="ARBA" id="ARBA00004434"/>
    </source>
</evidence>
<sequence length="384" mass="43102">MSIVTRSRRIFSIVLKSNKNPRWYSSVTANPPKEPIISSSILSDQAASSIPPPPPESAAAAKGGGGQPWSFLKYSIIAAVTGGVATAGYATYAYSLEEVDEKTKAFRASTKVSIGDDLSSFEKFQAMLKSTAMTVPAKLVELYLDLRASTEEHVRGFTEPLSDKLLPDLHPQEQHVFTLVLDLNETLLYSDWKRDRGWRTFKRPGVDDFLEQLARYYEIIVYSDQQAMYVDPIVDRLDGNHCIRYRLSRAATRYQDGKHYRDLSKLNRDPSRILYVSGNALESCLQPENCVPVKPWKCEAEDTALVDLIPFLEYVARHRPADIRPVLASYQGHDIAKEFIERSKEHQSQVSSLHFLYLENAGAEATGASVATLSESVSRFEIEN</sequence>
<keyword evidence="3 12" id="KW-0813">Transport</keyword>
<dbReference type="SMART" id="SM00577">
    <property type="entry name" value="CPDc"/>
    <property type="match status" value="1"/>
</dbReference>
<evidence type="ECO:0000256" key="7">
    <source>
        <dbReference type="ARBA" id="ARBA00022946"/>
    </source>
</evidence>
<dbReference type="InterPro" id="IPR023214">
    <property type="entry name" value="HAD_sf"/>
</dbReference>
<keyword evidence="4" id="KW-0812">Transmembrane</keyword>
<dbReference type="Proteomes" id="UP000235145">
    <property type="component" value="Unassembled WGS sequence"/>
</dbReference>
<name>A0A9R1XJV1_LACSA</name>
<evidence type="ECO:0000256" key="4">
    <source>
        <dbReference type="ARBA" id="ARBA00022692"/>
    </source>
</evidence>
<comment type="similarity">
    <text evidence="2 12">Belongs to the TIM50 family.</text>
</comment>
<organism evidence="14 15">
    <name type="scientific">Lactuca sativa</name>
    <name type="common">Garden lettuce</name>
    <dbReference type="NCBI Taxonomy" id="4236"/>
    <lineage>
        <taxon>Eukaryota</taxon>
        <taxon>Viridiplantae</taxon>
        <taxon>Streptophyta</taxon>
        <taxon>Embryophyta</taxon>
        <taxon>Tracheophyta</taxon>
        <taxon>Spermatophyta</taxon>
        <taxon>Magnoliopsida</taxon>
        <taxon>eudicotyledons</taxon>
        <taxon>Gunneridae</taxon>
        <taxon>Pentapetalae</taxon>
        <taxon>asterids</taxon>
        <taxon>campanulids</taxon>
        <taxon>Asterales</taxon>
        <taxon>Asteraceae</taxon>
        <taxon>Cichorioideae</taxon>
        <taxon>Cichorieae</taxon>
        <taxon>Lactucinae</taxon>
        <taxon>Lactuca</taxon>
    </lineage>
</organism>
<evidence type="ECO:0000256" key="2">
    <source>
        <dbReference type="ARBA" id="ARBA00006344"/>
    </source>
</evidence>
<keyword evidence="11" id="KW-0472">Membrane</keyword>
<keyword evidence="5" id="KW-0999">Mitochondrion inner membrane</keyword>
<dbReference type="PANTHER" id="PTHR12210">
    <property type="entry name" value="DULLARD PROTEIN PHOSPHATASE"/>
    <property type="match status" value="1"/>
</dbReference>
<evidence type="ECO:0000256" key="9">
    <source>
        <dbReference type="ARBA" id="ARBA00023010"/>
    </source>
</evidence>
<dbReference type="Pfam" id="PF03031">
    <property type="entry name" value="NIF"/>
    <property type="match status" value="1"/>
</dbReference>
<evidence type="ECO:0000256" key="3">
    <source>
        <dbReference type="ARBA" id="ARBA00022448"/>
    </source>
</evidence>
<dbReference type="GO" id="GO:0005744">
    <property type="term" value="C:TIM23 mitochondrial import inner membrane translocase complex"/>
    <property type="evidence" value="ECO:0000318"/>
    <property type="project" value="GO_Central"/>
</dbReference>
<dbReference type="InterPro" id="IPR004274">
    <property type="entry name" value="FCP1_dom"/>
</dbReference>
<evidence type="ECO:0000313" key="14">
    <source>
        <dbReference type="EMBL" id="KAJ0215454.1"/>
    </source>
</evidence>
<comment type="function">
    <text evidence="12">Essential component of the TIM23 complex, a complex that mediates the translocation of transit peptide-containing proteins across the mitochondrial inner membrane.</text>
</comment>
<evidence type="ECO:0000313" key="15">
    <source>
        <dbReference type="Proteomes" id="UP000235145"/>
    </source>
</evidence>
<dbReference type="SUPFAM" id="SSF56784">
    <property type="entry name" value="HAD-like"/>
    <property type="match status" value="1"/>
</dbReference>
<evidence type="ECO:0000256" key="10">
    <source>
        <dbReference type="ARBA" id="ARBA00023128"/>
    </source>
</evidence>
<dbReference type="Gene3D" id="3.40.50.1000">
    <property type="entry name" value="HAD superfamily/HAD-like"/>
    <property type="match status" value="1"/>
</dbReference>
<evidence type="ECO:0000259" key="13">
    <source>
        <dbReference type="PROSITE" id="PS50969"/>
    </source>
</evidence>
<keyword evidence="8" id="KW-1133">Transmembrane helix</keyword>
<dbReference type="InterPro" id="IPR050365">
    <property type="entry name" value="TIM50"/>
</dbReference>
<keyword evidence="7 12" id="KW-0809">Transit peptide</keyword>
<comment type="subcellular location">
    <subcellularLocation>
        <location evidence="1 12">Mitochondrion inner membrane</location>
        <topology evidence="1 12">Single-pass membrane protein</topology>
    </subcellularLocation>
</comment>
<protein>
    <recommendedName>
        <fullName evidence="12">Mitochondrial import inner membrane translocase subunit TIM50</fullName>
    </recommendedName>
</protein>
<comment type="caution">
    <text evidence="14">The sequence shown here is derived from an EMBL/GenBank/DDBJ whole genome shotgun (WGS) entry which is preliminary data.</text>
</comment>
<dbReference type="GO" id="GO:0030150">
    <property type="term" value="P:protein import into mitochondrial matrix"/>
    <property type="evidence" value="ECO:0000318"/>
    <property type="project" value="GO_Central"/>
</dbReference>
<dbReference type="InterPro" id="IPR036412">
    <property type="entry name" value="HAD-like_sf"/>
</dbReference>
<keyword evidence="15" id="KW-1185">Reference proteome</keyword>
<evidence type="ECO:0000256" key="5">
    <source>
        <dbReference type="ARBA" id="ARBA00022792"/>
    </source>
</evidence>
<keyword evidence="9 12" id="KW-0811">Translocation</keyword>
<dbReference type="FunFam" id="3.40.50.1000:FF:000019">
    <property type="entry name" value="Mitochondrial import inner membrane translocase subunit TIM50"/>
    <property type="match status" value="1"/>
</dbReference>
<dbReference type="AlphaFoldDB" id="A0A9R1XJV1"/>
<dbReference type="PROSITE" id="PS50969">
    <property type="entry name" value="FCP1"/>
    <property type="match status" value="1"/>
</dbReference>
<accession>A0A9R1XJV1</accession>
<comment type="subunit">
    <text evidence="12">Component of the TIM23 complex.</text>
</comment>
<evidence type="ECO:0000256" key="12">
    <source>
        <dbReference type="RuleBase" id="RU365079"/>
    </source>
</evidence>
<evidence type="ECO:0000256" key="6">
    <source>
        <dbReference type="ARBA" id="ARBA00022927"/>
    </source>
</evidence>
<evidence type="ECO:0000256" key="8">
    <source>
        <dbReference type="ARBA" id="ARBA00022989"/>
    </source>
</evidence>